<sequence>MYKEKNASEVRKLNSLINLNIKRLNSMFTRKLLSCKNSPSMWKLFKELTGDRQFRSDKQLNVCDLNKSFVRQSSDVMLPLSIGLKNSCVPSFTETGVRRCLQSLDSSRCLGPDDIPNKLFKTYADVLCYPSTTIINRYFSSNLIPKMRRKMKIIPVPNKVLGDKNVKLRPIAITSPFLKTMEKLSILPLELAIKEHVDPYHFVYRCKGSTLDAIAVLHQNKLLNLENGKK</sequence>
<proteinExistence type="predicted"/>
<name>A0A183N362_9TREM</name>
<protein>
    <submittedName>
        <fullName evidence="1">Uncharacterized protein</fullName>
    </submittedName>
</protein>
<organism evidence="1 2">
    <name type="scientific">Schistosoma margrebowiei</name>
    <dbReference type="NCBI Taxonomy" id="48269"/>
    <lineage>
        <taxon>Eukaryota</taxon>
        <taxon>Metazoa</taxon>
        <taxon>Spiralia</taxon>
        <taxon>Lophotrochozoa</taxon>
        <taxon>Platyhelminthes</taxon>
        <taxon>Trematoda</taxon>
        <taxon>Digenea</taxon>
        <taxon>Strigeidida</taxon>
        <taxon>Schistosomatoidea</taxon>
        <taxon>Schistosomatidae</taxon>
        <taxon>Schistosoma</taxon>
    </lineage>
</organism>
<gene>
    <name evidence="1" type="ORF">SMRZ_LOCUS22737</name>
</gene>
<dbReference type="PANTHER" id="PTHR47510:SF3">
    <property type="entry name" value="ENDO_EXONUCLEASE_PHOSPHATASE DOMAIN-CONTAINING PROTEIN"/>
    <property type="match status" value="1"/>
</dbReference>
<evidence type="ECO:0000313" key="1">
    <source>
        <dbReference type="EMBL" id="VDP44384.1"/>
    </source>
</evidence>
<accession>A0A183N362</accession>
<dbReference type="PANTHER" id="PTHR47510">
    <property type="entry name" value="REVERSE TRANSCRIPTASE DOMAIN-CONTAINING PROTEIN"/>
    <property type="match status" value="1"/>
</dbReference>
<dbReference type="Proteomes" id="UP000277204">
    <property type="component" value="Unassembled WGS sequence"/>
</dbReference>
<keyword evidence="2" id="KW-1185">Reference proteome</keyword>
<reference evidence="1 2" key="1">
    <citation type="submission" date="2018-11" db="EMBL/GenBank/DDBJ databases">
        <authorList>
            <consortium name="Pathogen Informatics"/>
        </authorList>
    </citation>
    <scope>NUCLEOTIDE SEQUENCE [LARGE SCALE GENOMIC DNA]</scope>
    <source>
        <strain evidence="1 2">Zambia</strain>
    </source>
</reference>
<dbReference type="AlphaFoldDB" id="A0A183N362"/>
<evidence type="ECO:0000313" key="2">
    <source>
        <dbReference type="Proteomes" id="UP000277204"/>
    </source>
</evidence>
<dbReference type="STRING" id="48269.A0A183N362"/>
<dbReference type="EMBL" id="UZAI01019315">
    <property type="protein sequence ID" value="VDP44384.1"/>
    <property type="molecule type" value="Genomic_DNA"/>
</dbReference>